<comment type="caution">
    <text evidence="2">The sequence shown here is derived from an EMBL/GenBank/DDBJ whole genome shotgun (WGS) entry which is preliminary data.</text>
</comment>
<reference evidence="2 3" key="1">
    <citation type="submission" date="2022-09" db="EMBL/GenBank/DDBJ databases">
        <authorList>
            <person name="Palmer J.M."/>
        </authorList>
    </citation>
    <scope>NUCLEOTIDE SEQUENCE [LARGE SCALE GENOMIC DNA]</scope>
    <source>
        <strain evidence="2 3">DSM 7382</strain>
    </source>
</reference>
<dbReference type="EMBL" id="JASBNA010000143">
    <property type="protein sequence ID" value="KAK7676001.1"/>
    <property type="molecule type" value="Genomic_DNA"/>
</dbReference>
<evidence type="ECO:0000313" key="2">
    <source>
        <dbReference type="EMBL" id="KAK7676001.1"/>
    </source>
</evidence>
<keyword evidence="3" id="KW-1185">Reference proteome</keyword>
<protein>
    <submittedName>
        <fullName evidence="2">Uncharacterized protein</fullName>
    </submittedName>
</protein>
<gene>
    <name evidence="2" type="ORF">QCA50_021036</name>
</gene>
<evidence type="ECO:0000313" key="3">
    <source>
        <dbReference type="Proteomes" id="UP001385951"/>
    </source>
</evidence>
<feature type="region of interest" description="Disordered" evidence="1">
    <location>
        <begin position="37"/>
        <end position="65"/>
    </location>
</feature>
<sequence length="136" mass="15423">MLKLDNDMPDRAPHSAPSSTSILPWKAMIDGMIFHPTETPYEKEDSGATVEYTDCSRPDPKAGMTSPLHWGVVQDHDELTPACHHQSPPPNDCLGWGKMLIERNVVWLPARVDPVEFDAVFDVCDENVMRILHRRY</sequence>
<feature type="compositionally biased region" description="Basic and acidic residues" evidence="1">
    <location>
        <begin position="1"/>
        <end position="13"/>
    </location>
</feature>
<name>A0AAW0F882_9APHY</name>
<evidence type="ECO:0000256" key="1">
    <source>
        <dbReference type="SAM" id="MobiDB-lite"/>
    </source>
</evidence>
<organism evidence="2 3">
    <name type="scientific">Cerrena zonata</name>
    <dbReference type="NCBI Taxonomy" id="2478898"/>
    <lineage>
        <taxon>Eukaryota</taxon>
        <taxon>Fungi</taxon>
        <taxon>Dikarya</taxon>
        <taxon>Basidiomycota</taxon>
        <taxon>Agaricomycotina</taxon>
        <taxon>Agaricomycetes</taxon>
        <taxon>Polyporales</taxon>
        <taxon>Cerrenaceae</taxon>
        <taxon>Cerrena</taxon>
    </lineage>
</organism>
<dbReference type="Proteomes" id="UP001385951">
    <property type="component" value="Unassembled WGS sequence"/>
</dbReference>
<proteinExistence type="predicted"/>
<feature type="region of interest" description="Disordered" evidence="1">
    <location>
        <begin position="1"/>
        <end position="20"/>
    </location>
</feature>
<accession>A0AAW0F882</accession>
<dbReference type="AlphaFoldDB" id="A0AAW0F882"/>